<proteinExistence type="predicted"/>
<accession>A0A0A8ZX52</accession>
<protein>
    <recommendedName>
        <fullName evidence="1">Retrotransposon gag domain-containing protein</fullName>
    </recommendedName>
</protein>
<dbReference type="EMBL" id="GBRH01253951">
    <property type="protein sequence ID" value="JAD43944.1"/>
    <property type="molecule type" value="Transcribed_RNA"/>
</dbReference>
<evidence type="ECO:0000313" key="2">
    <source>
        <dbReference type="EMBL" id="JAD43944.1"/>
    </source>
</evidence>
<evidence type="ECO:0000259" key="1">
    <source>
        <dbReference type="Pfam" id="PF03732"/>
    </source>
</evidence>
<sequence>MVTEGQNPVFTQSVNPAIVQYPALTGRYACYEGGNFNPYGIDLNALAVNGGYPRMATQETGGYKITSPQVHSPDRCLQLYAEAILRGPKLEIQVFGEQPLSWLRHCEKFFAATGTPQTRWVNLATAHLVGRAENWFSGLGVPWRYITWAQFCRMVIDRFSEMGSHEAVARFQILQQVGSVPAYIDEFEECMAYLRRDHPYLQEAFF</sequence>
<name>A0A0A8ZX52_ARUDO</name>
<dbReference type="Pfam" id="PF03732">
    <property type="entry name" value="Retrotrans_gag"/>
    <property type="match status" value="1"/>
</dbReference>
<dbReference type="InterPro" id="IPR005162">
    <property type="entry name" value="Retrotrans_gag_dom"/>
</dbReference>
<reference evidence="2" key="2">
    <citation type="journal article" date="2015" name="Data Brief">
        <title>Shoot transcriptome of the giant reed, Arundo donax.</title>
        <authorList>
            <person name="Barrero R.A."/>
            <person name="Guerrero F.D."/>
            <person name="Moolhuijzen P."/>
            <person name="Goolsby J.A."/>
            <person name="Tidwell J."/>
            <person name="Bellgard S.E."/>
            <person name="Bellgard M.I."/>
        </authorList>
    </citation>
    <scope>NUCLEOTIDE SEQUENCE</scope>
    <source>
        <tissue evidence="2">Shoot tissue taken approximately 20 cm above the soil surface</tissue>
    </source>
</reference>
<feature type="domain" description="Retrotransposon gag" evidence="1">
    <location>
        <begin position="123"/>
        <end position="205"/>
    </location>
</feature>
<reference evidence="2" key="1">
    <citation type="submission" date="2014-09" db="EMBL/GenBank/DDBJ databases">
        <authorList>
            <person name="Magalhaes I.L.F."/>
            <person name="Oliveira U."/>
            <person name="Santos F.R."/>
            <person name="Vidigal T.H.D.A."/>
            <person name="Brescovit A.D."/>
            <person name="Santos A.J."/>
        </authorList>
    </citation>
    <scope>NUCLEOTIDE SEQUENCE</scope>
    <source>
        <tissue evidence="2">Shoot tissue taken approximately 20 cm above the soil surface</tissue>
    </source>
</reference>
<dbReference type="AlphaFoldDB" id="A0A0A8ZX52"/>
<organism evidence="2">
    <name type="scientific">Arundo donax</name>
    <name type="common">Giant reed</name>
    <name type="synonym">Donax arundinaceus</name>
    <dbReference type="NCBI Taxonomy" id="35708"/>
    <lineage>
        <taxon>Eukaryota</taxon>
        <taxon>Viridiplantae</taxon>
        <taxon>Streptophyta</taxon>
        <taxon>Embryophyta</taxon>
        <taxon>Tracheophyta</taxon>
        <taxon>Spermatophyta</taxon>
        <taxon>Magnoliopsida</taxon>
        <taxon>Liliopsida</taxon>
        <taxon>Poales</taxon>
        <taxon>Poaceae</taxon>
        <taxon>PACMAD clade</taxon>
        <taxon>Arundinoideae</taxon>
        <taxon>Arundineae</taxon>
        <taxon>Arundo</taxon>
    </lineage>
</organism>